<evidence type="ECO:0000313" key="1">
    <source>
        <dbReference type="EMBL" id="CAF2848554.1"/>
    </source>
</evidence>
<keyword evidence="2" id="KW-1185">Reference proteome</keyword>
<dbReference type="EMBL" id="HG994593">
    <property type="protein sequence ID" value="CAF2848554.1"/>
    <property type="molecule type" value="Genomic_DNA"/>
</dbReference>
<protein>
    <submittedName>
        <fullName evidence="1">(salmon louse) hypothetical protein</fullName>
    </submittedName>
</protein>
<proteinExistence type="predicted"/>
<evidence type="ECO:0000313" key="2">
    <source>
        <dbReference type="Proteomes" id="UP000675881"/>
    </source>
</evidence>
<name>A0A7R8H3T1_LEPSM</name>
<organism evidence="1 2">
    <name type="scientific">Lepeophtheirus salmonis</name>
    <name type="common">Salmon louse</name>
    <name type="synonym">Caligus salmonis</name>
    <dbReference type="NCBI Taxonomy" id="72036"/>
    <lineage>
        <taxon>Eukaryota</taxon>
        <taxon>Metazoa</taxon>
        <taxon>Ecdysozoa</taxon>
        <taxon>Arthropoda</taxon>
        <taxon>Crustacea</taxon>
        <taxon>Multicrustacea</taxon>
        <taxon>Hexanauplia</taxon>
        <taxon>Copepoda</taxon>
        <taxon>Siphonostomatoida</taxon>
        <taxon>Caligidae</taxon>
        <taxon>Lepeophtheirus</taxon>
    </lineage>
</organism>
<gene>
    <name evidence="1" type="ORF">LSAA_5638</name>
</gene>
<reference evidence="1" key="1">
    <citation type="submission" date="2021-02" db="EMBL/GenBank/DDBJ databases">
        <authorList>
            <person name="Bekaert M."/>
        </authorList>
    </citation>
    <scope>NUCLEOTIDE SEQUENCE</scope>
    <source>
        <strain evidence="1">IoA-00</strain>
    </source>
</reference>
<accession>A0A7R8H3T1</accession>
<dbReference type="AlphaFoldDB" id="A0A7R8H3T1"/>
<sequence length="122" mass="14226">MQGIVAILKSHREKCPQKQQEAPAIEKELHDPAVNIWKELCNHLKNNQQVEKMVRKRYKQFITMAHLLANMLDSSLQGKELNEEVMNMAMEYANEKYPVVVPIIMKFQATCLFFSHLSLKNL</sequence>
<dbReference type="Proteomes" id="UP000675881">
    <property type="component" value="Chromosome 14"/>
</dbReference>